<name>A0A9W8IH89_9FUNG</name>
<reference evidence="3" key="1">
    <citation type="submission" date="2022-07" db="EMBL/GenBank/DDBJ databases">
        <title>Phylogenomic reconstructions and comparative analyses of Kickxellomycotina fungi.</title>
        <authorList>
            <person name="Reynolds N.K."/>
            <person name="Stajich J.E."/>
            <person name="Barry K."/>
            <person name="Grigoriev I.V."/>
            <person name="Crous P."/>
            <person name="Smith M.E."/>
        </authorList>
    </citation>
    <scope>NUCLEOTIDE SEQUENCE</scope>
    <source>
        <strain evidence="3">NRRL 1566</strain>
    </source>
</reference>
<dbReference type="InterPro" id="IPR002777">
    <property type="entry name" value="PFD_beta-like"/>
</dbReference>
<gene>
    <name evidence="3" type="primary">GIM4</name>
    <name evidence="3" type="ORF">IWW36_001697</name>
</gene>
<dbReference type="FunFam" id="1.10.287.370:FF:000002">
    <property type="entry name" value="Prefoldin subunit 2"/>
    <property type="match status" value="1"/>
</dbReference>
<dbReference type="Pfam" id="PF01920">
    <property type="entry name" value="Prefoldin_2"/>
    <property type="match status" value="1"/>
</dbReference>
<dbReference type="GO" id="GO:0006457">
    <property type="term" value="P:protein folding"/>
    <property type="evidence" value="ECO:0007669"/>
    <property type="project" value="InterPro"/>
</dbReference>
<organism evidence="3 4">
    <name type="scientific">Coemansia brasiliensis</name>
    <dbReference type="NCBI Taxonomy" id="2650707"/>
    <lineage>
        <taxon>Eukaryota</taxon>
        <taxon>Fungi</taxon>
        <taxon>Fungi incertae sedis</taxon>
        <taxon>Zoopagomycota</taxon>
        <taxon>Kickxellomycotina</taxon>
        <taxon>Kickxellomycetes</taxon>
        <taxon>Kickxellales</taxon>
        <taxon>Kickxellaceae</taxon>
        <taxon>Coemansia</taxon>
    </lineage>
</organism>
<dbReference type="CDD" id="cd23163">
    <property type="entry name" value="Prefoldin_2"/>
    <property type="match status" value="1"/>
</dbReference>
<dbReference type="OrthoDB" id="29646at2759"/>
<dbReference type="GO" id="GO:0016272">
    <property type="term" value="C:prefoldin complex"/>
    <property type="evidence" value="ECO:0007669"/>
    <property type="project" value="InterPro"/>
</dbReference>
<proteinExistence type="inferred from homology"/>
<dbReference type="GO" id="GO:0051082">
    <property type="term" value="F:unfolded protein binding"/>
    <property type="evidence" value="ECO:0007669"/>
    <property type="project" value="InterPro"/>
</dbReference>
<evidence type="ECO:0000313" key="4">
    <source>
        <dbReference type="Proteomes" id="UP001139887"/>
    </source>
</evidence>
<sequence length="115" mass="13191">MSTKSGPSEQELRLKANQFSSELKQLAGKIGELESELNEHHLVIETISKVPKERKCFRLVNGVLIERTVNEVLPALKTNEEGIKSTIKQLTEQYQKRDKEFVDFQQKNHIRIASS</sequence>
<dbReference type="InterPro" id="IPR027235">
    <property type="entry name" value="PFD2"/>
</dbReference>
<dbReference type="Gene3D" id="1.10.287.370">
    <property type="match status" value="1"/>
</dbReference>
<dbReference type="InterPro" id="IPR009053">
    <property type="entry name" value="Prefoldin"/>
</dbReference>
<comment type="caution">
    <text evidence="3">The sequence shown here is derived from an EMBL/GenBank/DDBJ whole genome shotgun (WGS) entry which is preliminary data.</text>
</comment>
<evidence type="ECO:0000256" key="1">
    <source>
        <dbReference type="ARBA" id="ARBA00008045"/>
    </source>
</evidence>
<dbReference type="Proteomes" id="UP001139887">
    <property type="component" value="Unassembled WGS sequence"/>
</dbReference>
<protein>
    <submittedName>
        <fullName evidence="3">Cochaperone prefoldin complex subunit</fullName>
    </submittedName>
</protein>
<keyword evidence="4" id="KW-1185">Reference proteome</keyword>
<dbReference type="EMBL" id="JANBUW010000026">
    <property type="protein sequence ID" value="KAJ2850653.1"/>
    <property type="molecule type" value="Genomic_DNA"/>
</dbReference>
<dbReference type="PANTHER" id="PTHR13303">
    <property type="entry name" value="PREFOLDIN SUBUNIT 2"/>
    <property type="match status" value="1"/>
</dbReference>
<evidence type="ECO:0000313" key="3">
    <source>
        <dbReference type="EMBL" id="KAJ2850653.1"/>
    </source>
</evidence>
<evidence type="ECO:0000256" key="2">
    <source>
        <dbReference type="ARBA" id="ARBA00023186"/>
    </source>
</evidence>
<keyword evidence="2" id="KW-0143">Chaperone</keyword>
<dbReference type="AlphaFoldDB" id="A0A9W8IH89"/>
<dbReference type="SUPFAM" id="SSF46579">
    <property type="entry name" value="Prefoldin"/>
    <property type="match status" value="1"/>
</dbReference>
<comment type="similarity">
    <text evidence="1">Belongs to the prefoldin subunit beta family.</text>
</comment>
<accession>A0A9W8IH89</accession>